<sequence length="75" mass="8208">MMVMVMMVVMRMAMVCVGGQRGPIHRPTDGRHTTGCPHPMMWTVVGMKRSEATTKVTARQTVVHVVTIAVTGGNR</sequence>
<dbReference type="AlphaFoldDB" id="A0A2M4DNU2"/>
<organism evidence="2">
    <name type="scientific">Anopheles darlingi</name>
    <name type="common">Mosquito</name>
    <dbReference type="NCBI Taxonomy" id="43151"/>
    <lineage>
        <taxon>Eukaryota</taxon>
        <taxon>Metazoa</taxon>
        <taxon>Ecdysozoa</taxon>
        <taxon>Arthropoda</taxon>
        <taxon>Hexapoda</taxon>
        <taxon>Insecta</taxon>
        <taxon>Pterygota</taxon>
        <taxon>Neoptera</taxon>
        <taxon>Endopterygota</taxon>
        <taxon>Diptera</taxon>
        <taxon>Nematocera</taxon>
        <taxon>Culicoidea</taxon>
        <taxon>Culicidae</taxon>
        <taxon>Anophelinae</taxon>
        <taxon>Anopheles</taxon>
    </lineage>
</organism>
<dbReference type="EMBL" id="GGFL01015036">
    <property type="protein sequence ID" value="MBW79214.1"/>
    <property type="molecule type" value="Transcribed_RNA"/>
</dbReference>
<feature type="chain" id="PRO_5014597861" evidence="1">
    <location>
        <begin position="20"/>
        <end position="75"/>
    </location>
</feature>
<accession>A0A2M4DNU2</accession>
<evidence type="ECO:0000256" key="1">
    <source>
        <dbReference type="SAM" id="SignalP"/>
    </source>
</evidence>
<name>A0A2M4DNU2_ANODA</name>
<evidence type="ECO:0000313" key="2">
    <source>
        <dbReference type="EMBL" id="MBW79214.1"/>
    </source>
</evidence>
<protein>
    <submittedName>
        <fullName evidence="2">Putative secreted protein</fullName>
    </submittedName>
</protein>
<reference evidence="2" key="1">
    <citation type="submission" date="2018-01" db="EMBL/GenBank/DDBJ databases">
        <title>An insight into the sialome of Amazonian anophelines.</title>
        <authorList>
            <person name="Ribeiro J.M."/>
            <person name="Scarpassa V."/>
            <person name="Calvo E."/>
        </authorList>
    </citation>
    <scope>NUCLEOTIDE SEQUENCE</scope>
</reference>
<proteinExistence type="predicted"/>
<feature type="signal peptide" evidence="1">
    <location>
        <begin position="1"/>
        <end position="19"/>
    </location>
</feature>
<keyword evidence="1" id="KW-0732">Signal</keyword>